<evidence type="ECO:0000313" key="2">
    <source>
        <dbReference type="Proteomes" id="UP001500962"/>
    </source>
</evidence>
<reference evidence="1" key="2">
    <citation type="submission" date="2023-12" db="EMBL/GenBank/DDBJ databases">
        <authorList>
            <person name="Sun Q."/>
            <person name="Inoue M."/>
        </authorList>
    </citation>
    <scope>NUCLEOTIDE SEQUENCE</scope>
    <source>
        <strain evidence="1">JCM 12289</strain>
    </source>
</reference>
<reference evidence="1" key="1">
    <citation type="journal article" date="2014" name="Int. J. Syst. Evol. Microbiol.">
        <title>Complete genome sequence of Corynebacterium casei LMG S-19264T (=DSM 44701T), isolated from a smear-ripened cheese.</title>
        <authorList>
            <consortium name="US DOE Joint Genome Institute (JGI-PGF)"/>
            <person name="Walter F."/>
            <person name="Albersmeier A."/>
            <person name="Kalinowski J."/>
            <person name="Ruckert C."/>
        </authorList>
    </citation>
    <scope>NUCLEOTIDE SEQUENCE</scope>
    <source>
        <strain evidence="1">JCM 12289</strain>
    </source>
</reference>
<organism evidence="1 2">
    <name type="scientific">Halococcus dombrowskii</name>
    <dbReference type="NCBI Taxonomy" id="179637"/>
    <lineage>
        <taxon>Archaea</taxon>
        <taxon>Methanobacteriati</taxon>
        <taxon>Methanobacteriota</taxon>
        <taxon>Stenosarchaea group</taxon>
        <taxon>Halobacteria</taxon>
        <taxon>Halobacteriales</taxon>
        <taxon>Halococcaceae</taxon>
        <taxon>Halococcus</taxon>
    </lineage>
</organism>
<name>A0AAV3SKM6_HALDO</name>
<gene>
    <name evidence="1" type="ORF">GCM10008985_32870</name>
</gene>
<dbReference type="Proteomes" id="UP001500962">
    <property type="component" value="Unassembled WGS sequence"/>
</dbReference>
<dbReference type="AlphaFoldDB" id="A0AAV3SKM6"/>
<proteinExistence type="predicted"/>
<accession>A0AAV3SKM6</accession>
<evidence type="ECO:0000313" key="1">
    <source>
        <dbReference type="EMBL" id="GAA0473547.1"/>
    </source>
</evidence>
<dbReference type="EMBL" id="BAAADN010000062">
    <property type="protein sequence ID" value="GAA0473547.1"/>
    <property type="molecule type" value="Genomic_DNA"/>
</dbReference>
<sequence length="105" mass="11217">MGVVLGLEALADQRVALARALEPCKPGMECRREAFHSSGSRDVEAEHVRERGASGMTVVVGGASVAEPEAFNRAAIHRLHMTRTHDAGSFSTAGAWALRPRRPGL</sequence>
<comment type="caution">
    <text evidence="1">The sequence shown here is derived from an EMBL/GenBank/DDBJ whole genome shotgun (WGS) entry which is preliminary data.</text>
</comment>
<protein>
    <submittedName>
        <fullName evidence="1">Uncharacterized protein</fullName>
    </submittedName>
</protein>